<dbReference type="Gene3D" id="3.40.50.150">
    <property type="entry name" value="Vaccinia Virus protein VP39"/>
    <property type="match status" value="1"/>
</dbReference>
<dbReference type="SUPFAM" id="SSF53335">
    <property type="entry name" value="S-adenosyl-L-methionine-dependent methyltransferases"/>
    <property type="match status" value="1"/>
</dbReference>
<evidence type="ECO:0000313" key="2">
    <source>
        <dbReference type="Proteomes" id="UP000325286"/>
    </source>
</evidence>
<protein>
    <recommendedName>
        <fullName evidence="3">Methyltransferase</fullName>
    </recommendedName>
</protein>
<dbReference type="InterPro" id="IPR029063">
    <property type="entry name" value="SAM-dependent_MTases_sf"/>
</dbReference>
<reference evidence="1 2" key="1">
    <citation type="submission" date="2019-08" db="EMBL/GenBank/DDBJ databases">
        <title>Deep-cultivation of Planctomycetes and their phenomic and genomic characterization uncovers novel biology.</title>
        <authorList>
            <person name="Wiegand S."/>
            <person name="Jogler M."/>
            <person name="Boedeker C."/>
            <person name="Pinto D."/>
            <person name="Vollmers J."/>
            <person name="Rivas-Marin E."/>
            <person name="Kohn T."/>
            <person name="Peeters S.H."/>
            <person name="Heuer A."/>
            <person name="Rast P."/>
            <person name="Oberbeckmann S."/>
            <person name="Bunk B."/>
            <person name="Jeske O."/>
            <person name="Meyerdierks A."/>
            <person name="Storesund J.E."/>
            <person name="Kallscheuer N."/>
            <person name="Luecker S."/>
            <person name="Lage O.M."/>
            <person name="Pohl T."/>
            <person name="Merkel B.J."/>
            <person name="Hornburger P."/>
            <person name="Mueller R.-W."/>
            <person name="Bruemmer F."/>
            <person name="Labrenz M."/>
            <person name="Spormann A.M."/>
            <person name="Op den Camp H."/>
            <person name="Overmann J."/>
            <person name="Amann R."/>
            <person name="Jetten M.S.M."/>
            <person name="Mascher T."/>
            <person name="Medema M.H."/>
            <person name="Devos D.P."/>
            <person name="Kaster A.-K."/>
            <person name="Ovreas L."/>
            <person name="Rohde M."/>
            <person name="Galperin M.Y."/>
            <person name="Jogler C."/>
        </authorList>
    </citation>
    <scope>NUCLEOTIDE SEQUENCE [LARGE SCALE GENOMIC DNA]</scope>
    <source>
        <strain evidence="1 2">UC8</strain>
    </source>
</reference>
<dbReference type="KEGG" id="rul:UC8_04700"/>
<sequence length="206" mass="23370">MAPRLYRIEVPANLADRPIPPELGRLLDQSFALTQAFHDRLDSTKVEQFVASDHRLVYQTLQWVAEARLPQGNRFIEWGCGLAVNACVAASLGWDVVAVEAEAALLDEARRIVQLWQQPVELLHGNFLPQHAERLADDPYLPSLGHAAETLYERLDLPLDDFDIIFAYPWPGEEDFFEQVFLKHAASGALLVSFRGPYDIQVHQKR</sequence>
<dbReference type="Proteomes" id="UP000325286">
    <property type="component" value="Chromosome"/>
</dbReference>
<dbReference type="AlphaFoldDB" id="A0A5B9QX34"/>
<keyword evidence="2" id="KW-1185">Reference proteome</keyword>
<organism evidence="1 2">
    <name type="scientific">Roseimaritima ulvae</name>
    <dbReference type="NCBI Taxonomy" id="980254"/>
    <lineage>
        <taxon>Bacteria</taxon>
        <taxon>Pseudomonadati</taxon>
        <taxon>Planctomycetota</taxon>
        <taxon>Planctomycetia</taxon>
        <taxon>Pirellulales</taxon>
        <taxon>Pirellulaceae</taxon>
        <taxon>Roseimaritima</taxon>
    </lineage>
</organism>
<dbReference type="OrthoDB" id="283520at2"/>
<name>A0A5B9QX34_9BACT</name>
<dbReference type="RefSeq" id="WP_148080052.1">
    <property type="nucleotide sequence ID" value="NZ_CP042914.1"/>
</dbReference>
<dbReference type="EMBL" id="CP042914">
    <property type="protein sequence ID" value="QEG38513.1"/>
    <property type="molecule type" value="Genomic_DNA"/>
</dbReference>
<evidence type="ECO:0000313" key="1">
    <source>
        <dbReference type="EMBL" id="QEG38513.1"/>
    </source>
</evidence>
<accession>A0A5B9QX34</accession>
<proteinExistence type="predicted"/>
<evidence type="ECO:0008006" key="3">
    <source>
        <dbReference type="Google" id="ProtNLM"/>
    </source>
</evidence>
<gene>
    <name evidence="1" type="ORF">UC8_04700</name>
</gene>